<proteinExistence type="inferred from homology"/>
<sequence>MVRQNACIIVLARNEDLSDLKITIKRFEDRFNRRYKYPYVILNNELFTDLFKDTLMKTVNGTTIEFGLISEDHWSYPAWIDQVKADKEREEMKRKNIIYGGSLSYRHMCRFYSGFFFRHELVRKYEYYWRLEPGVDFFCDIEDPFLKMKLFKYKYGFTITMREFPETIKSLWSTTLEFLQNNRHFVHPNNSLTFIKNSDGDYNLCHFWTNFEIGDLRFFNSGEYLSYFEHLDRAGGFFYERWGDAPIHSIAAALFLDKNEIYHFDEIGYFHNPNLHCPMAYELSTLTGTQVLLLVASETGHVYTFATPKLSSIITEPAGKNLIKQCLNADDDPFETSSSSGNGTSRKSKKKYPQKSNDDDDEEENKDNAEEHTNEKENTHINNNASYSNYSHGEAMDGMGNSVNSYYIQNPNMAYNPYISHYWPYAQAAHMNQQFSVKDFNKIKKFGKLCCSTPIRIFPETYFLLMATSTKSSSRTTRSKGEDSNPDYALPGIGNYMFVKTVGEGNFAKVAIKIIDKTQLDEKKLSKLYREVRIMKMLHHPHVVRLYEVIETKSTVFLVMEYSTGGELYDYLVVHGRMKEKEARAKFRQILSALSYCHKKHIIHRDLKFCGSPPYAAPELFQGRRYVGPEVDIWSLGVILYVLTTGCLPFDGKNLQEMRESVCRGKYRIPFYLSENCEKLLKKLLVKDSSKRAGLEIIIDDPWVNEGYEGSPIDSDLAMRIDEDEEIIKLMETKFHIERDTIIRALRENLYDDSAAIYHLLYHEKDKRGEHGDIKKLDSSPKRNLEASLDNKISVTSAMTPAKPTSPTNPMSRIDENEVLLIDDKVIRGEQSSTAANGSNSSTRRRRFTVSGHNEPSIEKNNNDEINTRKSIPAEPKDAKTAFDDQDKESANTGVDDNKDDKKSSRKRNNTIVGIFRSASARKENPNATTSGSIITTDQPGEPRSLRFTFNSNTTSSKAPDDIISEVLNGCSALNITTKLISRYLVEGSFASDTVKFEIEVCKLPRLKNLHGLRFKRISGTSEEYKELCEKLLSKIAL</sequence>
<evidence type="ECO:0000259" key="20">
    <source>
        <dbReference type="PROSITE" id="PS50066"/>
    </source>
</evidence>
<accession>A0A075B345</accession>
<feature type="compositionally biased region" description="Polar residues" evidence="16">
    <location>
        <begin position="791"/>
        <end position="811"/>
    </location>
</feature>
<dbReference type="PANTHER" id="PTHR31121">
    <property type="entry name" value="ALPHA-1,2 MANNOSYLTRANSFERASE KTR1"/>
    <property type="match status" value="1"/>
</dbReference>
<dbReference type="PROSITE" id="PS50066">
    <property type="entry name" value="MADS_BOX_2"/>
    <property type="match status" value="1"/>
</dbReference>
<dbReference type="InterPro" id="IPR029044">
    <property type="entry name" value="Nucleotide-diphossugar_trans"/>
</dbReference>
<dbReference type="GO" id="GO:0005794">
    <property type="term" value="C:Golgi apparatus"/>
    <property type="evidence" value="ECO:0007669"/>
    <property type="project" value="TreeGrafter"/>
</dbReference>
<dbReference type="PROSITE" id="PS50032">
    <property type="entry name" value="KA1"/>
    <property type="match status" value="1"/>
</dbReference>
<evidence type="ECO:0000256" key="2">
    <source>
        <dbReference type="ARBA" id="ARBA00006234"/>
    </source>
</evidence>
<feature type="domain" description="UBA" evidence="18">
    <location>
        <begin position="720"/>
        <end position="763"/>
    </location>
</feature>
<dbReference type="InterPro" id="IPR015940">
    <property type="entry name" value="UBA"/>
</dbReference>
<dbReference type="GO" id="GO:0000026">
    <property type="term" value="F:alpha-1,2-mannosyltransferase activity"/>
    <property type="evidence" value="ECO:0007669"/>
    <property type="project" value="TreeGrafter"/>
</dbReference>
<dbReference type="GO" id="GO:0106310">
    <property type="term" value="F:protein serine kinase activity"/>
    <property type="evidence" value="ECO:0007669"/>
    <property type="project" value="RHEA"/>
</dbReference>
<feature type="compositionally biased region" description="Basic and acidic residues" evidence="16">
    <location>
        <begin position="771"/>
        <end position="785"/>
    </location>
</feature>
<comment type="catalytic activity">
    <reaction evidence="14">
        <text>L-threonyl-[protein] + ATP = O-phospho-L-threonyl-[protein] + ADP + H(+)</text>
        <dbReference type="Rhea" id="RHEA:46608"/>
        <dbReference type="Rhea" id="RHEA-COMP:11060"/>
        <dbReference type="Rhea" id="RHEA-COMP:11605"/>
        <dbReference type="ChEBI" id="CHEBI:15378"/>
        <dbReference type="ChEBI" id="CHEBI:30013"/>
        <dbReference type="ChEBI" id="CHEBI:30616"/>
        <dbReference type="ChEBI" id="CHEBI:61977"/>
        <dbReference type="ChEBI" id="CHEBI:456216"/>
        <dbReference type="EC" id="2.7.11.1"/>
    </reaction>
</comment>
<keyword evidence="6" id="KW-0808">Transferase</keyword>
<dbReference type="GO" id="GO:0004674">
    <property type="term" value="F:protein serine/threonine kinase activity"/>
    <property type="evidence" value="ECO:0007669"/>
    <property type="project" value="UniProtKB-KW"/>
</dbReference>
<dbReference type="InterPro" id="IPR001772">
    <property type="entry name" value="KA1_dom"/>
</dbReference>
<keyword evidence="8 21" id="KW-0418">Kinase</keyword>
<keyword evidence="5" id="KW-0723">Serine/threonine-protein kinase</keyword>
<keyword evidence="11" id="KW-0238">DNA-binding</keyword>
<evidence type="ECO:0000256" key="7">
    <source>
        <dbReference type="ARBA" id="ARBA00022741"/>
    </source>
</evidence>
<dbReference type="FunFam" id="3.30.200.20:FF:000003">
    <property type="entry name" value="Non-specific serine/threonine protein kinase"/>
    <property type="match status" value="1"/>
</dbReference>
<dbReference type="PANTHER" id="PTHR31121:SF6">
    <property type="entry name" value="ALPHA-1,2 MANNOSYLTRANSFERASE KTR1"/>
    <property type="match status" value="1"/>
</dbReference>
<feature type="compositionally biased region" description="Low complexity" evidence="16">
    <location>
        <begin position="832"/>
        <end position="842"/>
    </location>
</feature>
<feature type="region of interest" description="Disordered" evidence="16">
    <location>
        <begin position="771"/>
        <end position="944"/>
    </location>
</feature>
<evidence type="ECO:0000256" key="8">
    <source>
        <dbReference type="ARBA" id="ARBA00022777"/>
    </source>
</evidence>
<dbReference type="InterPro" id="IPR002685">
    <property type="entry name" value="Glyco_trans_15"/>
</dbReference>
<evidence type="ECO:0000313" key="21">
    <source>
        <dbReference type="EMBL" id="EPZ35213.1"/>
    </source>
</evidence>
<evidence type="ECO:0000256" key="11">
    <source>
        <dbReference type="ARBA" id="ARBA00023125"/>
    </source>
</evidence>
<feature type="compositionally biased region" description="Basic and acidic residues" evidence="16">
    <location>
        <begin position="366"/>
        <end position="379"/>
    </location>
</feature>
<evidence type="ECO:0000256" key="1">
    <source>
        <dbReference type="ARBA" id="ARBA00004123"/>
    </source>
</evidence>
<evidence type="ECO:0000259" key="18">
    <source>
        <dbReference type="PROSITE" id="PS50030"/>
    </source>
</evidence>
<dbReference type="GO" id="GO:0016020">
    <property type="term" value="C:membrane"/>
    <property type="evidence" value="ECO:0007669"/>
    <property type="project" value="InterPro"/>
</dbReference>
<dbReference type="InterPro" id="IPR011009">
    <property type="entry name" value="Kinase-like_dom_sf"/>
</dbReference>
<feature type="compositionally biased region" description="Polar residues" evidence="16">
    <location>
        <begin position="380"/>
        <end position="389"/>
    </location>
</feature>
<dbReference type="Gene3D" id="3.90.550.10">
    <property type="entry name" value="Spore Coat Polysaccharide Biosynthesis Protein SpsA, Chain A"/>
    <property type="match status" value="1"/>
</dbReference>
<feature type="domain" description="MADS-box" evidence="20">
    <location>
        <begin position="280"/>
        <end position="309"/>
    </location>
</feature>
<comment type="similarity">
    <text evidence="2">Belongs to the protein kinase superfamily. CAMK Ser/Thr protein kinase family. SNF1 subfamily.</text>
</comment>
<dbReference type="STRING" id="988480.A0A075B345"/>
<dbReference type="Pfam" id="PF01793">
    <property type="entry name" value="Glyco_transf_15"/>
    <property type="match status" value="1"/>
</dbReference>
<dbReference type="SUPFAM" id="SSF103243">
    <property type="entry name" value="KA1-like"/>
    <property type="match status" value="1"/>
</dbReference>
<dbReference type="FunFam" id="3.30.310.80:FF:000011">
    <property type="entry name" value="Non-specific serine/threonine protein kinase"/>
    <property type="match status" value="1"/>
</dbReference>
<evidence type="ECO:0000256" key="13">
    <source>
        <dbReference type="ARBA" id="ARBA00023242"/>
    </source>
</evidence>
<dbReference type="CDD" id="cd14272">
    <property type="entry name" value="UBA_AMPK-RKs"/>
    <property type="match status" value="1"/>
</dbReference>
<name>A0A075B345_ROZAC</name>
<dbReference type="GO" id="GO:0005524">
    <property type="term" value="F:ATP binding"/>
    <property type="evidence" value="ECO:0007669"/>
    <property type="project" value="UniProtKB-KW"/>
</dbReference>
<dbReference type="GO" id="GO:0006487">
    <property type="term" value="P:protein N-linked glycosylation"/>
    <property type="evidence" value="ECO:0007669"/>
    <property type="project" value="TreeGrafter"/>
</dbReference>
<dbReference type="OrthoDB" id="193931at2759"/>
<evidence type="ECO:0000256" key="9">
    <source>
        <dbReference type="ARBA" id="ARBA00022840"/>
    </source>
</evidence>
<evidence type="ECO:0000259" key="19">
    <source>
        <dbReference type="PROSITE" id="PS50032"/>
    </source>
</evidence>
<comment type="catalytic activity">
    <reaction evidence="15">
        <text>L-seryl-[protein] + ATP = O-phospho-L-seryl-[protein] + ADP + H(+)</text>
        <dbReference type="Rhea" id="RHEA:17989"/>
        <dbReference type="Rhea" id="RHEA-COMP:9863"/>
        <dbReference type="Rhea" id="RHEA-COMP:11604"/>
        <dbReference type="ChEBI" id="CHEBI:15378"/>
        <dbReference type="ChEBI" id="CHEBI:29999"/>
        <dbReference type="ChEBI" id="CHEBI:30616"/>
        <dbReference type="ChEBI" id="CHEBI:83421"/>
        <dbReference type="ChEBI" id="CHEBI:456216"/>
        <dbReference type="EC" id="2.7.11.1"/>
    </reaction>
</comment>
<dbReference type="GO" id="GO:0046983">
    <property type="term" value="F:protein dimerization activity"/>
    <property type="evidence" value="ECO:0007669"/>
    <property type="project" value="InterPro"/>
</dbReference>
<dbReference type="SUPFAM" id="SSF56112">
    <property type="entry name" value="Protein kinase-like (PK-like)"/>
    <property type="match status" value="1"/>
</dbReference>
<feature type="compositionally biased region" description="Polar residues" evidence="16">
    <location>
        <begin position="926"/>
        <end position="939"/>
    </location>
</feature>
<dbReference type="InterPro" id="IPR036879">
    <property type="entry name" value="TF_MADSbox_sf"/>
</dbReference>
<dbReference type="GO" id="GO:0005634">
    <property type="term" value="C:nucleus"/>
    <property type="evidence" value="ECO:0007669"/>
    <property type="project" value="UniProtKB-SubCell"/>
</dbReference>
<keyword evidence="12" id="KW-0804">Transcription</keyword>
<dbReference type="Pfam" id="PF00069">
    <property type="entry name" value="Pkinase"/>
    <property type="match status" value="2"/>
</dbReference>
<evidence type="ECO:0000256" key="16">
    <source>
        <dbReference type="SAM" id="MobiDB-lite"/>
    </source>
</evidence>
<dbReference type="GO" id="GO:0000032">
    <property type="term" value="P:cell wall mannoprotein biosynthetic process"/>
    <property type="evidence" value="ECO:0007669"/>
    <property type="project" value="TreeGrafter"/>
</dbReference>
<evidence type="ECO:0000256" key="10">
    <source>
        <dbReference type="ARBA" id="ARBA00023015"/>
    </source>
</evidence>
<evidence type="ECO:0000256" key="5">
    <source>
        <dbReference type="ARBA" id="ARBA00022527"/>
    </source>
</evidence>
<dbReference type="SUPFAM" id="SSF53448">
    <property type="entry name" value="Nucleotide-diphospho-sugar transferases"/>
    <property type="match status" value="1"/>
</dbReference>
<evidence type="ECO:0000256" key="14">
    <source>
        <dbReference type="ARBA" id="ARBA00047899"/>
    </source>
</evidence>
<dbReference type="PROSITE" id="PS50030">
    <property type="entry name" value="UBA"/>
    <property type="match status" value="1"/>
</dbReference>
<dbReference type="GO" id="GO:0045944">
    <property type="term" value="P:positive regulation of transcription by RNA polymerase II"/>
    <property type="evidence" value="ECO:0007669"/>
    <property type="project" value="UniProtKB-ARBA"/>
</dbReference>
<dbReference type="EMBL" id="KE560853">
    <property type="protein sequence ID" value="EPZ35213.1"/>
    <property type="molecule type" value="Genomic_DNA"/>
</dbReference>
<evidence type="ECO:0000256" key="6">
    <source>
        <dbReference type="ARBA" id="ARBA00022679"/>
    </source>
</evidence>
<keyword evidence="9" id="KW-0067">ATP-binding</keyword>
<evidence type="ECO:0000256" key="15">
    <source>
        <dbReference type="ARBA" id="ARBA00048679"/>
    </source>
</evidence>
<dbReference type="SUPFAM" id="SSF55455">
    <property type="entry name" value="SRF-like"/>
    <property type="match status" value="1"/>
</dbReference>
<keyword evidence="7" id="KW-0547">Nucleotide-binding</keyword>
<evidence type="ECO:0000259" key="17">
    <source>
        <dbReference type="PROSITE" id="PS50011"/>
    </source>
</evidence>
<evidence type="ECO:0000256" key="3">
    <source>
        <dbReference type="ARBA" id="ARBA00007677"/>
    </source>
</evidence>
<organism evidence="21 22">
    <name type="scientific">Rozella allomycis (strain CSF55)</name>
    <dbReference type="NCBI Taxonomy" id="988480"/>
    <lineage>
        <taxon>Eukaryota</taxon>
        <taxon>Fungi</taxon>
        <taxon>Fungi incertae sedis</taxon>
        <taxon>Cryptomycota</taxon>
        <taxon>Cryptomycota incertae sedis</taxon>
        <taxon>Rozella</taxon>
    </lineage>
</organism>
<dbReference type="HOGENOM" id="CLU_293038_0_0_1"/>
<feature type="domain" description="KA1" evidence="19">
    <location>
        <begin position="988"/>
        <end position="1038"/>
    </location>
</feature>
<dbReference type="InterPro" id="IPR028375">
    <property type="entry name" value="KA1/Ssp2_C"/>
</dbReference>
<dbReference type="Pfam" id="PF00319">
    <property type="entry name" value="SRF-TF"/>
    <property type="match status" value="1"/>
</dbReference>
<dbReference type="AlphaFoldDB" id="A0A075B345"/>
<keyword evidence="10" id="KW-0805">Transcription regulation</keyword>
<gene>
    <name evidence="21" type="ORF">O9G_005180</name>
</gene>
<reference evidence="21 22" key="1">
    <citation type="journal article" date="2013" name="Curr. Biol.">
        <title>Shared signatures of parasitism and phylogenomics unite Cryptomycota and microsporidia.</title>
        <authorList>
            <person name="James T.Y."/>
            <person name="Pelin A."/>
            <person name="Bonen L."/>
            <person name="Ahrendt S."/>
            <person name="Sain D."/>
            <person name="Corradi N."/>
            <person name="Stajich J.E."/>
        </authorList>
    </citation>
    <scope>NUCLEOTIDE SEQUENCE [LARGE SCALE GENOMIC DNA]</scope>
    <source>
        <strain evidence="21 22">CSF55</strain>
    </source>
</reference>
<dbReference type="InterPro" id="IPR002100">
    <property type="entry name" value="TF_MADSbox"/>
</dbReference>
<dbReference type="EC" id="2.7.11.1" evidence="4"/>
<dbReference type="Proteomes" id="UP000030755">
    <property type="component" value="Unassembled WGS sequence"/>
</dbReference>
<comment type="similarity">
    <text evidence="3">Belongs to the glycosyltransferase 15 family.</text>
</comment>
<feature type="compositionally biased region" description="Basic and acidic residues" evidence="16">
    <location>
        <begin position="875"/>
        <end position="903"/>
    </location>
</feature>
<dbReference type="PROSITE" id="PS50011">
    <property type="entry name" value="PROTEIN_KINASE_DOM"/>
    <property type="match status" value="1"/>
</dbReference>
<dbReference type="Pfam" id="PF02149">
    <property type="entry name" value="KA1"/>
    <property type="match status" value="1"/>
</dbReference>
<keyword evidence="13" id="KW-0539">Nucleus</keyword>
<dbReference type="Gene3D" id="1.10.510.10">
    <property type="entry name" value="Transferase(Phosphotransferase) domain 1"/>
    <property type="match status" value="2"/>
</dbReference>
<feature type="compositionally biased region" description="Low complexity" evidence="16">
    <location>
        <begin position="336"/>
        <end position="345"/>
    </location>
</feature>
<protein>
    <recommendedName>
        <fullName evidence="4">non-specific serine/threonine protein kinase</fullName>
        <ecNumber evidence="4">2.7.11.1</ecNumber>
    </recommendedName>
</protein>
<keyword evidence="22" id="KW-1185">Reference proteome</keyword>
<dbReference type="Pfam" id="PF23312">
    <property type="entry name" value="UBA_SIK3"/>
    <property type="match status" value="1"/>
</dbReference>
<feature type="compositionally biased region" description="Basic and acidic residues" evidence="16">
    <location>
        <begin position="856"/>
        <end position="868"/>
    </location>
</feature>
<dbReference type="InterPro" id="IPR057380">
    <property type="entry name" value="UBA_SIK1/2/3"/>
</dbReference>
<dbReference type="CDD" id="cd12121">
    <property type="entry name" value="MARK_C_like"/>
    <property type="match status" value="1"/>
</dbReference>
<dbReference type="FunFam" id="3.90.550.10:FF:000051">
    <property type="entry name" value="Alpha-1,2-mannosyltransferase (Ktr4)"/>
    <property type="match status" value="1"/>
</dbReference>
<dbReference type="Gene3D" id="3.30.310.80">
    <property type="entry name" value="Kinase associated domain 1, KA1"/>
    <property type="match status" value="1"/>
</dbReference>
<feature type="region of interest" description="Disordered" evidence="16">
    <location>
        <begin position="333"/>
        <end position="389"/>
    </location>
</feature>
<dbReference type="InterPro" id="IPR000719">
    <property type="entry name" value="Prot_kinase_dom"/>
</dbReference>
<evidence type="ECO:0000256" key="4">
    <source>
        <dbReference type="ARBA" id="ARBA00012513"/>
    </source>
</evidence>
<feature type="domain" description="Protein kinase" evidence="17">
    <location>
        <begin position="485"/>
        <end position="704"/>
    </location>
</feature>
<dbReference type="GO" id="GO:0003677">
    <property type="term" value="F:DNA binding"/>
    <property type="evidence" value="ECO:0007669"/>
    <property type="project" value="UniProtKB-KW"/>
</dbReference>
<comment type="subcellular location">
    <subcellularLocation>
        <location evidence="1">Nucleus</location>
    </subcellularLocation>
</comment>
<evidence type="ECO:0000313" key="22">
    <source>
        <dbReference type="Proteomes" id="UP000030755"/>
    </source>
</evidence>
<evidence type="ECO:0000256" key="12">
    <source>
        <dbReference type="ARBA" id="ARBA00023163"/>
    </source>
</evidence>